<dbReference type="GO" id="GO:0006772">
    <property type="term" value="P:thiamine metabolic process"/>
    <property type="evidence" value="ECO:0007669"/>
    <property type="project" value="UniProtKB-UniRule"/>
</dbReference>
<name>A0A6M0LPB7_PSEXY</name>
<organism evidence="7 8">
    <name type="scientific">Pseudobutyrivibrio xylanivorans</name>
    <dbReference type="NCBI Taxonomy" id="185007"/>
    <lineage>
        <taxon>Bacteria</taxon>
        <taxon>Bacillati</taxon>
        <taxon>Bacillota</taxon>
        <taxon>Clostridia</taxon>
        <taxon>Lachnospirales</taxon>
        <taxon>Lachnospiraceae</taxon>
        <taxon>Pseudobutyrivibrio</taxon>
    </lineage>
</organism>
<gene>
    <name evidence="7" type="ORF">F0Q01_12390</name>
</gene>
<dbReference type="SUPFAM" id="SSF63862">
    <property type="entry name" value="Thiamin pyrophosphokinase, substrate-binding domain"/>
    <property type="match status" value="1"/>
</dbReference>
<dbReference type="EC" id="2.7.6.2" evidence="5"/>
<dbReference type="RefSeq" id="WP_090489089.1">
    <property type="nucleotide sequence ID" value="NZ_VTVE01000004.1"/>
</dbReference>
<keyword evidence="3 7" id="KW-0418">Kinase</keyword>
<reference evidence="7 8" key="1">
    <citation type="submission" date="2019-09" db="EMBL/GenBank/DDBJ databases">
        <authorList>
            <person name="Pidcock S.E."/>
            <person name="Huws S.A."/>
        </authorList>
    </citation>
    <scope>NUCLEOTIDE SEQUENCE [LARGE SCALE GENOMIC DNA]</scope>
    <source>
        <strain evidence="7 8">MZ8</strain>
    </source>
</reference>
<dbReference type="EMBL" id="VTVE01000004">
    <property type="protein sequence ID" value="NEX02681.1"/>
    <property type="molecule type" value="Genomic_DNA"/>
</dbReference>
<proteinExistence type="predicted"/>
<dbReference type="Gene3D" id="3.40.50.10240">
    <property type="entry name" value="Thiamin pyrophosphokinase, catalytic domain"/>
    <property type="match status" value="1"/>
</dbReference>
<keyword evidence="2" id="KW-0547">Nucleotide-binding</keyword>
<dbReference type="InterPro" id="IPR006282">
    <property type="entry name" value="Thi_PPkinase"/>
</dbReference>
<protein>
    <recommendedName>
        <fullName evidence="5">Thiamine diphosphokinase</fullName>
        <ecNumber evidence="5">2.7.6.2</ecNumber>
    </recommendedName>
</protein>
<evidence type="ECO:0000313" key="7">
    <source>
        <dbReference type="EMBL" id="NEX02681.1"/>
    </source>
</evidence>
<evidence type="ECO:0000256" key="1">
    <source>
        <dbReference type="ARBA" id="ARBA00022679"/>
    </source>
</evidence>
<dbReference type="InterPro" id="IPR036371">
    <property type="entry name" value="TPK_B1-bd_sf"/>
</dbReference>
<dbReference type="InterPro" id="IPR007371">
    <property type="entry name" value="TPK_catalytic"/>
</dbReference>
<dbReference type="GO" id="GO:0005524">
    <property type="term" value="F:ATP binding"/>
    <property type="evidence" value="ECO:0007669"/>
    <property type="project" value="UniProtKB-KW"/>
</dbReference>
<keyword evidence="1 7" id="KW-0808">Transferase</keyword>
<evidence type="ECO:0000256" key="5">
    <source>
        <dbReference type="NCBIfam" id="TIGR01378"/>
    </source>
</evidence>
<dbReference type="CDD" id="cd07995">
    <property type="entry name" value="TPK"/>
    <property type="match status" value="1"/>
</dbReference>
<dbReference type="NCBIfam" id="TIGR01378">
    <property type="entry name" value="thi_PPkinase"/>
    <property type="match status" value="1"/>
</dbReference>
<dbReference type="GO" id="GO:0009229">
    <property type="term" value="P:thiamine diphosphate biosynthetic process"/>
    <property type="evidence" value="ECO:0007669"/>
    <property type="project" value="InterPro"/>
</dbReference>
<dbReference type="GO" id="GO:0004788">
    <property type="term" value="F:thiamine diphosphokinase activity"/>
    <property type="evidence" value="ECO:0007669"/>
    <property type="project" value="UniProtKB-UniRule"/>
</dbReference>
<dbReference type="PANTHER" id="PTHR41299">
    <property type="entry name" value="THIAMINE PYROPHOSPHOKINASE"/>
    <property type="match status" value="1"/>
</dbReference>
<evidence type="ECO:0000256" key="3">
    <source>
        <dbReference type="ARBA" id="ARBA00022777"/>
    </source>
</evidence>
<dbReference type="Proteomes" id="UP000473091">
    <property type="component" value="Unassembled WGS sequence"/>
</dbReference>
<accession>A0A6M0LPB7</accession>
<dbReference type="PANTHER" id="PTHR41299:SF1">
    <property type="entry name" value="THIAMINE PYROPHOSPHOKINASE"/>
    <property type="match status" value="1"/>
</dbReference>
<reference evidence="7 8" key="2">
    <citation type="submission" date="2020-03" db="EMBL/GenBank/DDBJ databases">
        <title>Investigating the evolutionary divergence of the Butyrivibrio group.</title>
        <authorList>
            <person name="Skvortsov T."/>
            <person name="Santos F.G."/>
            <person name="Ting K.S."/>
            <person name="Creevey C.J."/>
        </authorList>
    </citation>
    <scope>NUCLEOTIDE SEQUENCE [LARGE SCALE GENOMIC DNA]</scope>
    <source>
        <strain evidence="7 8">MZ8</strain>
    </source>
</reference>
<dbReference type="AlphaFoldDB" id="A0A6M0LPB7"/>
<keyword evidence="4" id="KW-0067">ATP-binding</keyword>
<dbReference type="Pfam" id="PF04265">
    <property type="entry name" value="TPK_B1_binding"/>
    <property type="match status" value="1"/>
</dbReference>
<evidence type="ECO:0000256" key="4">
    <source>
        <dbReference type="ARBA" id="ARBA00022840"/>
    </source>
</evidence>
<comment type="caution">
    <text evidence="7">The sequence shown here is derived from an EMBL/GenBank/DDBJ whole genome shotgun (WGS) entry which is preliminary data.</text>
</comment>
<dbReference type="SMART" id="SM00983">
    <property type="entry name" value="TPK_B1_binding"/>
    <property type="match status" value="1"/>
</dbReference>
<dbReference type="Pfam" id="PF04263">
    <property type="entry name" value="TPK_catalytic"/>
    <property type="match status" value="1"/>
</dbReference>
<dbReference type="GO" id="GO:0016301">
    <property type="term" value="F:kinase activity"/>
    <property type="evidence" value="ECO:0007669"/>
    <property type="project" value="UniProtKB-KW"/>
</dbReference>
<evidence type="ECO:0000313" key="8">
    <source>
        <dbReference type="Proteomes" id="UP000473091"/>
    </source>
</evidence>
<evidence type="ECO:0000259" key="6">
    <source>
        <dbReference type="SMART" id="SM00983"/>
    </source>
</evidence>
<dbReference type="SUPFAM" id="SSF63999">
    <property type="entry name" value="Thiamin pyrophosphokinase, catalytic domain"/>
    <property type="match status" value="1"/>
</dbReference>
<dbReference type="InterPro" id="IPR053149">
    <property type="entry name" value="TPK"/>
</dbReference>
<sequence>MKHIIIGGGAIDIEFTKNWISEFKREKYIIACDKGYEACERLGIVPNIVIGDFDSASDGALERVEAAGIPVKRLNPVKDDTDIEAALLFAFQQTDEEDSIFILGGTGGRLDHTIGNLALLGMGAKNNRPVILMDSHNFVQMIKPGDLYLVDKAPGHFVSVFPYMGPCHGVNMTGFKYPLKDATLEGFNTLTVSNEVTADEGQIWLEDGYLIVMETRD</sequence>
<feature type="domain" description="Thiamin pyrophosphokinase thiamin-binding" evidence="6">
    <location>
        <begin position="145"/>
        <end position="211"/>
    </location>
</feature>
<dbReference type="InterPro" id="IPR036759">
    <property type="entry name" value="TPK_catalytic_sf"/>
</dbReference>
<evidence type="ECO:0000256" key="2">
    <source>
        <dbReference type="ARBA" id="ARBA00022741"/>
    </source>
</evidence>
<dbReference type="GO" id="GO:0030975">
    <property type="term" value="F:thiamine binding"/>
    <property type="evidence" value="ECO:0007669"/>
    <property type="project" value="InterPro"/>
</dbReference>
<dbReference type="InterPro" id="IPR007373">
    <property type="entry name" value="Thiamin_PyroPKinase_B1-bd"/>
</dbReference>